<keyword evidence="6" id="KW-0175">Coiled coil</keyword>
<dbReference type="NCBIfam" id="TIGR00496">
    <property type="entry name" value="frr"/>
    <property type="match status" value="1"/>
</dbReference>
<comment type="similarity">
    <text evidence="2 5">Belongs to the RRF family.</text>
</comment>
<dbReference type="Pfam" id="PF01765">
    <property type="entry name" value="RRF"/>
    <property type="match status" value="1"/>
</dbReference>
<dbReference type="AlphaFoldDB" id="A0A2N5ZBC6"/>
<dbReference type="PANTHER" id="PTHR20982:SF3">
    <property type="entry name" value="MITOCHONDRIAL RIBOSOME RECYCLING FACTOR PSEUDO 1"/>
    <property type="match status" value="1"/>
</dbReference>
<dbReference type="PANTHER" id="PTHR20982">
    <property type="entry name" value="RIBOSOME RECYCLING FACTOR"/>
    <property type="match status" value="1"/>
</dbReference>
<evidence type="ECO:0000256" key="2">
    <source>
        <dbReference type="ARBA" id="ARBA00005912"/>
    </source>
</evidence>
<evidence type="ECO:0000256" key="1">
    <source>
        <dbReference type="ARBA" id="ARBA00004496"/>
    </source>
</evidence>
<evidence type="ECO:0000256" key="5">
    <source>
        <dbReference type="HAMAP-Rule" id="MF_00040"/>
    </source>
</evidence>
<sequence>MLNDLYSETKQHMSKSIENLQKEYSLLRTGRANPHLLERIQVEYYGAPTPLNQLASVGAPEPRMLIVQPYDKTVIGDIEKAILASDIGITPNNDGNVIRLVFPQLTEERRKDLVKVVKKKEEETKIAIRNIRREKMDIIKDMKKKSDITEDDQKKAQDEIQKITDEYVENTSKIAKAKEEDIMKV</sequence>
<keyword evidence="4 5" id="KW-0648">Protein biosynthesis</keyword>
<evidence type="ECO:0000313" key="9">
    <source>
        <dbReference type="Proteomes" id="UP000234857"/>
    </source>
</evidence>
<evidence type="ECO:0000256" key="3">
    <source>
        <dbReference type="ARBA" id="ARBA00022490"/>
    </source>
</evidence>
<dbReference type="Gene3D" id="3.30.1360.40">
    <property type="match status" value="1"/>
</dbReference>
<feature type="domain" description="Ribosome recycling factor" evidence="7">
    <location>
        <begin position="20"/>
        <end position="183"/>
    </location>
</feature>
<gene>
    <name evidence="5" type="primary">frr</name>
    <name evidence="8" type="ORF">C0601_11515</name>
</gene>
<keyword evidence="3 5" id="KW-0963">Cytoplasm</keyword>
<feature type="coiled-coil region" evidence="6">
    <location>
        <begin position="139"/>
        <end position="180"/>
    </location>
</feature>
<dbReference type="HAMAP" id="MF_00040">
    <property type="entry name" value="RRF"/>
    <property type="match status" value="1"/>
</dbReference>
<protein>
    <recommendedName>
        <fullName evidence="5">Ribosome-recycling factor</fullName>
        <shortName evidence="5">RRF</shortName>
    </recommendedName>
    <alternativeName>
        <fullName evidence="5">Ribosome-releasing factor</fullName>
    </alternativeName>
</protein>
<dbReference type="InterPro" id="IPR002661">
    <property type="entry name" value="Ribosome_recyc_fac"/>
</dbReference>
<accession>A0A2N5ZBC6</accession>
<reference evidence="8 9" key="1">
    <citation type="submission" date="2017-11" db="EMBL/GenBank/DDBJ databases">
        <title>Genome-resolved metagenomics identifies genetic mobility, metabolic interactions, and unexpected diversity in perchlorate-reducing communities.</title>
        <authorList>
            <person name="Barnum T.P."/>
            <person name="Figueroa I.A."/>
            <person name="Carlstrom C.I."/>
            <person name="Lucas L.N."/>
            <person name="Engelbrektson A.L."/>
            <person name="Coates J.D."/>
        </authorList>
    </citation>
    <scope>NUCLEOTIDE SEQUENCE [LARGE SCALE GENOMIC DNA]</scope>
    <source>
        <strain evidence="8">BM706</strain>
    </source>
</reference>
<evidence type="ECO:0000256" key="6">
    <source>
        <dbReference type="SAM" id="Coils"/>
    </source>
</evidence>
<organism evidence="8 9">
    <name type="scientific">Muiribacterium halophilum</name>
    <dbReference type="NCBI Taxonomy" id="2053465"/>
    <lineage>
        <taxon>Bacteria</taxon>
        <taxon>Candidatus Muiribacteriota</taxon>
        <taxon>Candidatus Muiribacteriia</taxon>
        <taxon>Candidatus Muiribacteriales</taxon>
        <taxon>Candidatus Muiribacteriaceae</taxon>
        <taxon>Candidatus Muiribacterium</taxon>
    </lineage>
</organism>
<dbReference type="GO" id="GO:0006415">
    <property type="term" value="P:translational termination"/>
    <property type="evidence" value="ECO:0007669"/>
    <property type="project" value="UniProtKB-UniRule"/>
</dbReference>
<evidence type="ECO:0000313" key="8">
    <source>
        <dbReference type="EMBL" id="PLX15982.1"/>
    </source>
</evidence>
<dbReference type="FunFam" id="1.10.132.20:FF:000001">
    <property type="entry name" value="Ribosome-recycling factor"/>
    <property type="match status" value="1"/>
</dbReference>
<proteinExistence type="inferred from homology"/>
<dbReference type="SUPFAM" id="SSF55194">
    <property type="entry name" value="Ribosome recycling factor, RRF"/>
    <property type="match status" value="1"/>
</dbReference>
<comment type="subcellular location">
    <subcellularLocation>
        <location evidence="1 5">Cytoplasm</location>
    </subcellularLocation>
</comment>
<dbReference type="FunFam" id="3.30.1360.40:FF:000001">
    <property type="entry name" value="Ribosome-recycling factor"/>
    <property type="match status" value="1"/>
</dbReference>
<dbReference type="CDD" id="cd00520">
    <property type="entry name" value="RRF"/>
    <property type="match status" value="1"/>
</dbReference>
<dbReference type="GO" id="GO:0043023">
    <property type="term" value="F:ribosomal large subunit binding"/>
    <property type="evidence" value="ECO:0007669"/>
    <property type="project" value="TreeGrafter"/>
</dbReference>
<evidence type="ECO:0000259" key="7">
    <source>
        <dbReference type="Pfam" id="PF01765"/>
    </source>
</evidence>
<dbReference type="Gene3D" id="1.10.132.20">
    <property type="entry name" value="Ribosome-recycling factor"/>
    <property type="match status" value="1"/>
</dbReference>
<comment type="caution">
    <text evidence="8">The sequence shown here is derived from an EMBL/GenBank/DDBJ whole genome shotgun (WGS) entry which is preliminary data.</text>
</comment>
<dbReference type="GO" id="GO:0005737">
    <property type="term" value="C:cytoplasm"/>
    <property type="evidence" value="ECO:0007669"/>
    <property type="project" value="UniProtKB-SubCell"/>
</dbReference>
<name>A0A2N5ZBC6_MUIH1</name>
<comment type="function">
    <text evidence="5">Responsible for the release of ribosomes from messenger RNA at the termination of protein biosynthesis. May increase the efficiency of translation by recycling ribosomes from one round of translation to another.</text>
</comment>
<dbReference type="InterPro" id="IPR023584">
    <property type="entry name" value="Ribosome_recyc_fac_dom"/>
</dbReference>
<dbReference type="Proteomes" id="UP000234857">
    <property type="component" value="Unassembled WGS sequence"/>
</dbReference>
<dbReference type="EMBL" id="PKTG01000123">
    <property type="protein sequence ID" value="PLX15982.1"/>
    <property type="molecule type" value="Genomic_DNA"/>
</dbReference>
<dbReference type="InterPro" id="IPR036191">
    <property type="entry name" value="RRF_sf"/>
</dbReference>
<evidence type="ECO:0000256" key="4">
    <source>
        <dbReference type="ARBA" id="ARBA00022917"/>
    </source>
</evidence>